<evidence type="ECO:0000313" key="2">
    <source>
        <dbReference type="EMBL" id="KAK3757986.1"/>
    </source>
</evidence>
<dbReference type="Proteomes" id="UP001283361">
    <property type="component" value="Unassembled WGS sequence"/>
</dbReference>
<keyword evidence="3" id="KW-1185">Reference proteome</keyword>
<protein>
    <submittedName>
        <fullName evidence="2">Uncharacterized protein</fullName>
    </submittedName>
</protein>
<feature type="region of interest" description="Disordered" evidence="1">
    <location>
        <begin position="1"/>
        <end position="31"/>
    </location>
</feature>
<feature type="compositionally biased region" description="Polar residues" evidence="1">
    <location>
        <begin position="56"/>
        <end position="69"/>
    </location>
</feature>
<dbReference type="EMBL" id="JAWDGP010005302">
    <property type="protein sequence ID" value="KAK3757986.1"/>
    <property type="molecule type" value="Genomic_DNA"/>
</dbReference>
<organism evidence="2 3">
    <name type="scientific">Elysia crispata</name>
    <name type="common">lettuce slug</name>
    <dbReference type="NCBI Taxonomy" id="231223"/>
    <lineage>
        <taxon>Eukaryota</taxon>
        <taxon>Metazoa</taxon>
        <taxon>Spiralia</taxon>
        <taxon>Lophotrochozoa</taxon>
        <taxon>Mollusca</taxon>
        <taxon>Gastropoda</taxon>
        <taxon>Heterobranchia</taxon>
        <taxon>Euthyneura</taxon>
        <taxon>Panpulmonata</taxon>
        <taxon>Sacoglossa</taxon>
        <taxon>Placobranchoidea</taxon>
        <taxon>Plakobranchidae</taxon>
        <taxon>Elysia</taxon>
    </lineage>
</organism>
<gene>
    <name evidence="2" type="ORF">RRG08_058298</name>
</gene>
<reference evidence="2" key="1">
    <citation type="journal article" date="2023" name="G3 (Bethesda)">
        <title>A reference genome for the long-term kleptoplast-retaining sea slug Elysia crispata morphotype clarki.</title>
        <authorList>
            <person name="Eastman K.E."/>
            <person name="Pendleton A.L."/>
            <person name="Shaikh M.A."/>
            <person name="Suttiyut T."/>
            <person name="Ogas R."/>
            <person name="Tomko P."/>
            <person name="Gavelis G."/>
            <person name="Widhalm J.R."/>
            <person name="Wisecaver J.H."/>
        </authorList>
    </citation>
    <scope>NUCLEOTIDE SEQUENCE</scope>
    <source>
        <strain evidence="2">ECLA1</strain>
    </source>
</reference>
<sequence length="84" mass="9484">MRSPAWNTQCIVRTNGPSTARGSGSRAWQKRPTCSGKTRIYCSTIHVSISFRSKNQSHTQSLSFRSRSGSLIRPKDQNVEETRQ</sequence>
<comment type="caution">
    <text evidence="2">The sequence shown here is derived from an EMBL/GenBank/DDBJ whole genome shotgun (WGS) entry which is preliminary data.</text>
</comment>
<proteinExistence type="predicted"/>
<dbReference type="AlphaFoldDB" id="A0AAE0YWK6"/>
<evidence type="ECO:0000256" key="1">
    <source>
        <dbReference type="SAM" id="MobiDB-lite"/>
    </source>
</evidence>
<evidence type="ECO:0000313" key="3">
    <source>
        <dbReference type="Proteomes" id="UP001283361"/>
    </source>
</evidence>
<accession>A0AAE0YWK6</accession>
<feature type="compositionally biased region" description="Polar residues" evidence="1">
    <location>
        <begin position="1"/>
        <end position="22"/>
    </location>
</feature>
<feature type="region of interest" description="Disordered" evidence="1">
    <location>
        <begin position="56"/>
        <end position="84"/>
    </location>
</feature>
<name>A0AAE0YWK6_9GAST</name>
<feature type="compositionally biased region" description="Basic and acidic residues" evidence="1">
    <location>
        <begin position="73"/>
        <end position="84"/>
    </location>
</feature>